<dbReference type="OrthoDB" id="9792137at2"/>
<dbReference type="RefSeq" id="WP_149391642.1">
    <property type="nucleotide sequence ID" value="NZ_SMRS01000008.1"/>
</dbReference>
<reference evidence="3 4" key="1">
    <citation type="submission" date="2019-03" db="EMBL/GenBank/DDBJ databases">
        <title>Nitrincola sp. nov. isolated from an Indian soda lake.</title>
        <authorList>
            <person name="Joshi A."/>
            <person name="Thite S.V."/>
            <person name="Joseph N."/>
            <person name="Dhotre D."/>
            <person name="Moorthy M."/>
            <person name="Shouche Y.S."/>
        </authorList>
    </citation>
    <scope>NUCLEOTIDE SEQUENCE [LARGE SCALE GENOMIC DNA]</scope>
    <source>
        <strain evidence="3 4">MEB193</strain>
    </source>
</reference>
<dbReference type="InterPro" id="IPR050772">
    <property type="entry name" value="Hydratase-Decarb/MhpD_sf"/>
</dbReference>
<dbReference type="Proteomes" id="UP000325302">
    <property type="component" value="Unassembled WGS sequence"/>
</dbReference>
<dbReference type="InterPro" id="IPR036663">
    <property type="entry name" value="Fumarylacetoacetase_C_sf"/>
</dbReference>
<accession>A0A5A9VZR5</accession>
<dbReference type="SUPFAM" id="SSF56529">
    <property type="entry name" value="FAH"/>
    <property type="match status" value="1"/>
</dbReference>
<dbReference type="PANTHER" id="PTHR30143">
    <property type="entry name" value="ACID HYDRATASE"/>
    <property type="match status" value="1"/>
</dbReference>
<sequence length="259" mass="28196">MTDSLYRQLADEILQARAQVRAVEPFSTRYPQLNMADAYAIQSRVNQQRFAQGQRLVGYKIGLTSEAVQQQLGVNEPDFGVLFAGMELRSSQSVPTADLIAPKAEGEIAFVFKKDLTQADLTFSELLSAIDYFQPVIEIVDSVVRDWKITIVDTVADNASSALYMLGEKFFDPRGVDFADLALTIRGPAGEVSGRGAACLGNPLNATWWLARKMAELGTPIQAGQLVLSGAMAPMVNITAGAEIEFDFAGLDRLKLIAD</sequence>
<evidence type="ECO:0000256" key="1">
    <source>
        <dbReference type="ARBA" id="ARBA00023239"/>
    </source>
</evidence>
<dbReference type="InterPro" id="IPR011234">
    <property type="entry name" value="Fumarylacetoacetase-like_C"/>
</dbReference>
<evidence type="ECO:0000259" key="2">
    <source>
        <dbReference type="Pfam" id="PF01557"/>
    </source>
</evidence>
<keyword evidence="4" id="KW-1185">Reference proteome</keyword>
<dbReference type="GO" id="GO:0005737">
    <property type="term" value="C:cytoplasm"/>
    <property type="evidence" value="ECO:0007669"/>
    <property type="project" value="TreeGrafter"/>
</dbReference>
<comment type="caution">
    <text evidence="3">The sequence shown here is derived from an EMBL/GenBank/DDBJ whole genome shotgun (WGS) entry which is preliminary data.</text>
</comment>
<dbReference type="Pfam" id="PF01557">
    <property type="entry name" value="FAA_hydrolase"/>
    <property type="match status" value="1"/>
</dbReference>
<gene>
    <name evidence="3" type="ORF">E1H14_11615</name>
</gene>
<dbReference type="Gene3D" id="3.90.850.10">
    <property type="entry name" value="Fumarylacetoacetase-like, C-terminal domain"/>
    <property type="match status" value="1"/>
</dbReference>
<dbReference type="AlphaFoldDB" id="A0A5A9VZR5"/>
<feature type="domain" description="Fumarylacetoacetase-like C-terminal" evidence="2">
    <location>
        <begin position="74"/>
        <end position="254"/>
    </location>
</feature>
<proteinExistence type="predicted"/>
<dbReference type="EMBL" id="SMRS01000008">
    <property type="protein sequence ID" value="KAA0873990.1"/>
    <property type="molecule type" value="Genomic_DNA"/>
</dbReference>
<name>A0A5A9VZR5_9GAMM</name>
<evidence type="ECO:0000313" key="4">
    <source>
        <dbReference type="Proteomes" id="UP000325302"/>
    </source>
</evidence>
<evidence type="ECO:0000313" key="3">
    <source>
        <dbReference type="EMBL" id="KAA0873990.1"/>
    </source>
</evidence>
<dbReference type="PANTHER" id="PTHR30143:SF0">
    <property type="entry name" value="2-KETO-4-PENTENOATE HYDRATASE"/>
    <property type="match status" value="1"/>
</dbReference>
<protein>
    <submittedName>
        <fullName evidence="3">2-keto-4-pentenoate hydratase</fullName>
    </submittedName>
</protein>
<keyword evidence="1" id="KW-0456">Lyase</keyword>
<organism evidence="3 4">
    <name type="scientific">Nitrincola tapanii</name>
    <dbReference type="NCBI Taxonomy" id="1708751"/>
    <lineage>
        <taxon>Bacteria</taxon>
        <taxon>Pseudomonadati</taxon>
        <taxon>Pseudomonadota</taxon>
        <taxon>Gammaproteobacteria</taxon>
        <taxon>Oceanospirillales</taxon>
        <taxon>Oceanospirillaceae</taxon>
        <taxon>Nitrincola</taxon>
    </lineage>
</organism>
<dbReference type="GO" id="GO:0008684">
    <property type="term" value="F:2-oxopent-4-enoate hydratase activity"/>
    <property type="evidence" value="ECO:0007669"/>
    <property type="project" value="TreeGrafter"/>
</dbReference>